<protein>
    <submittedName>
        <fullName evidence="1">Uncharacterized protein</fullName>
    </submittedName>
</protein>
<accession>A0A7Z2GMN9</accession>
<dbReference type="EMBL" id="CP046914">
    <property type="protein sequence ID" value="QGZ64360.1"/>
    <property type="molecule type" value="Genomic_DNA"/>
</dbReference>
<evidence type="ECO:0000313" key="2">
    <source>
        <dbReference type="Proteomes" id="UP000433577"/>
    </source>
</evidence>
<dbReference type="KEGG" id="pacs:FAZ98_21815"/>
<gene>
    <name evidence="1" type="ORF">FAZ98_21815</name>
</gene>
<keyword evidence="2" id="KW-1185">Reference proteome</keyword>
<proteinExistence type="predicted"/>
<name>A0A7Z2GMN9_9BURK</name>
<sequence>MNLPRERYPATDHDPNASLIRMVKAVPDDTQDQPFYSRWIYLPKACTVVAELTGPDGAPQDVQSYPLGPDASWHPLRVRRLMTATTGDVYIAD</sequence>
<evidence type="ECO:0000313" key="1">
    <source>
        <dbReference type="EMBL" id="QGZ64360.1"/>
    </source>
</evidence>
<dbReference type="OrthoDB" id="7916272at2"/>
<dbReference type="Proteomes" id="UP000433577">
    <property type="component" value="Chromosome 2"/>
</dbReference>
<reference evidence="1 2" key="1">
    <citation type="submission" date="2019-12" db="EMBL/GenBank/DDBJ databases">
        <title>Paraburkholderia acidiphila 7Q-K02 sp. nov and Paraburkholderia acidisoli DHF22 sp. nov., two strains isolated from forest soil.</title>
        <authorList>
            <person name="Gao Z."/>
            <person name="Qiu L."/>
        </authorList>
    </citation>
    <scope>NUCLEOTIDE SEQUENCE [LARGE SCALE GENOMIC DNA]</scope>
    <source>
        <strain evidence="1 2">DHF22</strain>
    </source>
</reference>
<organism evidence="1 2">
    <name type="scientific">Paraburkholderia acidisoli</name>
    <dbReference type="NCBI Taxonomy" id="2571748"/>
    <lineage>
        <taxon>Bacteria</taxon>
        <taxon>Pseudomonadati</taxon>
        <taxon>Pseudomonadota</taxon>
        <taxon>Betaproteobacteria</taxon>
        <taxon>Burkholderiales</taxon>
        <taxon>Burkholderiaceae</taxon>
        <taxon>Paraburkholderia</taxon>
    </lineage>
</organism>
<dbReference type="AlphaFoldDB" id="A0A7Z2GMN9"/>
<dbReference type="RefSeq" id="WP_158953711.1">
    <property type="nucleotide sequence ID" value="NZ_CP046914.1"/>
</dbReference>